<comment type="caution">
    <text evidence="1">The sequence shown here is derived from an EMBL/GenBank/DDBJ whole genome shotgun (WGS) entry which is preliminary data.</text>
</comment>
<accession>A0ABV1AFJ2</accession>
<keyword evidence="2" id="KW-1185">Reference proteome</keyword>
<protein>
    <submittedName>
        <fullName evidence="1">Uncharacterized protein</fullName>
    </submittedName>
</protein>
<reference evidence="1 2" key="1">
    <citation type="submission" date="2021-06" db="EMBL/GenBank/DDBJ databases">
        <authorList>
            <person name="Palmer J.M."/>
        </authorList>
    </citation>
    <scope>NUCLEOTIDE SEQUENCE [LARGE SCALE GENOMIC DNA]</scope>
    <source>
        <strain evidence="1 2">AS_MEX2019</strain>
        <tissue evidence="1">Muscle</tissue>
    </source>
</reference>
<gene>
    <name evidence="1" type="ORF">AMECASPLE_038455</name>
</gene>
<sequence>MITVHARGCTTAGGKSCMTLSTAIVKVNSRRVRWNVLEAFALPHQRPLQDYPAFLVALTLLGGKLVHPAQLAVAVLAADVSHHVSSCQHDPVLHLAVLQIHNL</sequence>
<proteinExistence type="predicted"/>
<evidence type="ECO:0000313" key="1">
    <source>
        <dbReference type="EMBL" id="MEQ2317016.1"/>
    </source>
</evidence>
<organism evidence="1 2">
    <name type="scientific">Ameca splendens</name>
    <dbReference type="NCBI Taxonomy" id="208324"/>
    <lineage>
        <taxon>Eukaryota</taxon>
        <taxon>Metazoa</taxon>
        <taxon>Chordata</taxon>
        <taxon>Craniata</taxon>
        <taxon>Vertebrata</taxon>
        <taxon>Euteleostomi</taxon>
        <taxon>Actinopterygii</taxon>
        <taxon>Neopterygii</taxon>
        <taxon>Teleostei</taxon>
        <taxon>Neoteleostei</taxon>
        <taxon>Acanthomorphata</taxon>
        <taxon>Ovalentaria</taxon>
        <taxon>Atherinomorphae</taxon>
        <taxon>Cyprinodontiformes</taxon>
        <taxon>Goodeidae</taxon>
        <taxon>Ameca</taxon>
    </lineage>
</organism>
<name>A0ABV1AFJ2_9TELE</name>
<evidence type="ECO:0000313" key="2">
    <source>
        <dbReference type="Proteomes" id="UP001469553"/>
    </source>
</evidence>
<dbReference type="Proteomes" id="UP001469553">
    <property type="component" value="Unassembled WGS sequence"/>
</dbReference>
<dbReference type="EMBL" id="JAHRIP010091741">
    <property type="protein sequence ID" value="MEQ2317016.1"/>
    <property type="molecule type" value="Genomic_DNA"/>
</dbReference>